<comment type="similarity">
    <text evidence="1">Belongs to the AB hydrolase superfamily. AB hydrolase 4 family.</text>
</comment>
<evidence type="ECO:0000313" key="4">
    <source>
        <dbReference type="EMBL" id="KGK09449.1"/>
    </source>
</evidence>
<reference evidence="4 5" key="1">
    <citation type="submission" date="2014-04" db="EMBL/GenBank/DDBJ databases">
        <title>Genome sequencing of Vibrio navarrensis strains.</title>
        <authorList>
            <person name="Gladney L.M."/>
            <person name="Katz L.S."/>
            <person name="Marino-Ramirez L."/>
            <person name="Jordan I.K."/>
        </authorList>
    </citation>
    <scope>NUCLEOTIDE SEQUENCE [LARGE SCALE GENOMIC DNA]</scope>
    <source>
        <strain evidence="4 5">ATCC 51183</strain>
    </source>
</reference>
<dbReference type="RefSeq" id="WP_039431174.1">
    <property type="nucleotide sequence ID" value="NZ_CP061845.1"/>
</dbReference>
<comment type="caution">
    <text evidence="4">The sequence shown here is derived from an EMBL/GenBank/DDBJ whole genome shotgun (WGS) entry which is preliminary data.</text>
</comment>
<dbReference type="FunFam" id="3.40.50.1820:FF:000080">
    <property type="entry name" value="Alpha/beta hydrolase"/>
    <property type="match status" value="1"/>
</dbReference>
<feature type="active site" description="Charge relay system" evidence="2">
    <location>
        <position position="268"/>
    </location>
</feature>
<dbReference type="InterPro" id="IPR050960">
    <property type="entry name" value="AB_hydrolase_4_sf"/>
</dbReference>
<dbReference type="GeneID" id="43685330"/>
<dbReference type="InterPro" id="IPR000073">
    <property type="entry name" value="AB_hydrolase_1"/>
</dbReference>
<evidence type="ECO:0000256" key="1">
    <source>
        <dbReference type="ARBA" id="ARBA00010884"/>
    </source>
</evidence>
<dbReference type="EMBL" id="JMCG01000002">
    <property type="protein sequence ID" value="KGK09449.1"/>
    <property type="molecule type" value="Genomic_DNA"/>
</dbReference>
<evidence type="ECO:0000313" key="5">
    <source>
        <dbReference type="Proteomes" id="UP000029994"/>
    </source>
</evidence>
<evidence type="ECO:0000259" key="3">
    <source>
        <dbReference type="Pfam" id="PF00561"/>
    </source>
</evidence>
<dbReference type="PIRSF" id="PIRSF005211">
    <property type="entry name" value="Ab_hydro_YheT"/>
    <property type="match status" value="1"/>
</dbReference>
<dbReference type="Gene3D" id="3.40.50.1820">
    <property type="entry name" value="alpha/beta hydrolase"/>
    <property type="match status" value="1"/>
</dbReference>
<feature type="active site" description="Charge relay system" evidence="2">
    <location>
        <position position="295"/>
    </location>
</feature>
<dbReference type="Proteomes" id="UP000029994">
    <property type="component" value="Unassembled WGS sequence"/>
</dbReference>
<dbReference type="InterPro" id="IPR029058">
    <property type="entry name" value="AB_hydrolase_fold"/>
</dbReference>
<dbReference type="SUPFAM" id="SSF53474">
    <property type="entry name" value="alpha/beta-Hydrolases"/>
    <property type="match status" value="1"/>
</dbReference>
<dbReference type="eggNOG" id="COG0429">
    <property type="taxonomic scope" value="Bacteria"/>
</dbReference>
<protein>
    <submittedName>
        <fullName evidence="4">Hydrolase</fullName>
    </submittedName>
</protein>
<keyword evidence="5" id="KW-1185">Reference proteome</keyword>
<proteinExistence type="inferred from homology"/>
<feature type="active site" description="Charge relay system" evidence="2">
    <location>
        <position position="141"/>
    </location>
</feature>
<dbReference type="STRING" id="29495.EA26_19835"/>
<dbReference type="PANTHER" id="PTHR10794:SF94">
    <property type="entry name" value="ESTERASE YHET-RELATED"/>
    <property type="match status" value="1"/>
</dbReference>
<dbReference type="PANTHER" id="PTHR10794">
    <property type="entry name" value="ABHYDROLASE DOMAIN-CONTAINING PROTEIN"/>
    <property type="match status" value="1"/>
</dbReference>
<evidence type="ECO:0000256" key="2">
    <source>
        <dbReference type="PIRSR" id="PIRSR005211-1"/>
    </source>
</evidence>
<dbReference type="GO" id="GO:0047372">
    <property type="term" value="F:monoacylglycerol lipase activity"/>
    <property type="evidence" value="ECO:0007669"/>
    <property type="project" value="TreeGrafter"/>
</dbReference>
<accession>A0A099LP96</accession>
<gene>
    <name evidence="4" type="ORF">EA26_19835</name>
</gene>
<dbReference type="AlphaFoldDB" id="A0A099LP96"/>
<organism evidence="4 5">
    <name type="scientific">Vibrio navarrensis</name>
    <dbReference type="NCBI Taxonomy" id="29495"/>
    <lineage>
        <taxon>Bacteria</taxon>
        <taxon>Pseudomonadati</taxon>
        <taxon>Pseudomonadota</taxon>
        <taxon>Gammaproteobacteria</taxon>
        <taxon>Vibrionales</taxon>
        <taxon>Vibrionaceae</taxon>
        <taxon>Vibrio</taxon>
    </lineage>
</organism>
<dbReference type="InterPro" id="IPR012020">
    <property type="entry name" value="ABHD4"/>
</dbReference>
<dbReference type="GO" id="GO:0034338">
    <property type="term" value="F:short-chain carboxylesterase activity"/>
    <property type="evidence" value="ECO:0007669"/>
    <property type="project" value="TreeGrafter"/>
</dbReference>
<keyword evidence="4" id="KW-0378">Hydrolase</keyword>
<feature type="domain" description="AB hydrolase-1" evidence="3">
    <location>
        <begin position="61"/>
        <end position="301"/>
    </location>
</feature>
<dbReference type="Pfam" id="PF00561">
    <property type="entry name" value="Abhydrolase_1"/>
    <property type="match status" value="1"/>
</dbReference>
<sequence>MTQFTAARGIKNPHLQTLLPRFIRKKALFEPIWQTLDTPDGDFLDLAWSEDPNGESARKKPLFVLFHGLEGSFFSPYANGLMNAFANAGWLSVMMHFRGCSGKPNRLARAYHSGETEDARYFLQHLQRHFPQNRKVALGISLGGNMLANYLATYQDDPLVDAATIVSAPLDLSACSERIEQGFSRVYRRYLLSSLKKNALQKHHLLSNALAISPHSIKKLTRLYQFDDLITAPLHGFKNALDYYQQCSGLHKLREIRIPTQIIHAKDDPFMTDAVIPKFVLPDNIDYRLFDHGGHVGFLTGSALHPRFWLEEALPSYYESLAVSA</sequence>
<dbReference type="NCBIfam" id="NF008218">
    <property type="entry name" value="PRK10985.1"/>
    <property type="match status" value="1"/>
</dbReference>
<name>A0A099LP96_9VIBR</name>